<dbReference type="GO" id="GO:0005524">
    <property type="term" value="F:ATP binding"/>
    <property type="evidence" value="ECO:0007669"/>
    <property type="project" value="InterPro"/>
</dbReference>
<dbReference type="Pfam" id="PF00560">
    <property type="entry name" value="LRR_1"/>
    <property type="match status" value="1"/>
</dbReference>
<dbReference type="CDD" id="cd01671">
    <property type="entry name" value="CARD"/>
    <property type="match status" value="2"/>
</dbReference>
<keyword evidence="5" id="KW-1185">Reference proteome</keyword>
<dbReference type="SUPFAM" id="SSF52540">
    <property type="entry name" value="P-loop containing nucleoside triphosphate hydrolases"/>
    <property type="match status" value="1"/>
</dbReference>
<proteinExistence type="predicted"/>
<gene>
    <name evidence="6" type="primary">LOC109474899</name>
</gene>
<dbReference type="InterPro" id="IPR027351">
    <property type="entry name" value="(+)RNA_virus_helicase_core_dom"/>
</dbReference>
<sequence length="1572" mass="178576">MAALDMMTPQQTVAPAMSLTMGDIASRVSSDDTGKREMNLCRCDLVTVPLQVYQFKDVVTLDLSYNKIARITPDIADMRSLEVLLLKENLIKSLPLKMASLVKLRRADLSNNRLVKAVPEVLLGMNNLEELDLSGNQLTTFPEKPRLKRVTKLNLARNRFVSFPKAVLGMRALIELDVSFNTIREMTDDEECRMRFLKRLDVSHNELPFLPRFILDLKSLEVMDASANKLRRVSDGPCHLSKLRRINLSQNEFQSVPKIVSLLKGVEDIDISNNQMADWIVEGKVYGATSVKRLKMADNKFETLPEIVEKLERLEVLDASNNAIKDMPYELECSKRLRKLNLAGNKFVQIPAVVLTLVMLEELDMSNNHIADVADEECLMKRLKKVNIERNCLTSIPAFLLQRSKLIELDISDNKLFTTTPTGQAPKWGKLKTLCLQNNFLSSISDLLPNMAEIQELNVSNNNLSTLKGIKGRKRLRKVWLRNNQFEAFPKELTLLHELEELDLGENDIDWLPVDLKYLSKLRVLLVDGNNIEALPNAILEMAGLAMITVKDNPLRQPPIDVCNEGLPMIYEYVTEMKRTGIAQMPHHKVVVLGAPGSGKSSLVRTLLQSESHLTGEEDEPFYPENPTVPESHMWTFDEFEVELVDTSGFDFFTDRLVIPKNALYLVLFNAHEYVSAKYRQAIGNWLELLNARVPQCRVLLVGTHSDFCTAKDFAAKHVEIMARIQQQEQHLISELQTKVKDINDAMKSHSRLEPSNELYGLNREMLLERRQELEHFIRNRCSLPSKVFAVSSSPELAGLDDLANEIVGFMMKEKKPANSEAFPVPWSWRELYTVLRRHGEGRQVMTWDEVEEVARELTGLSGPKLEIAIRFLHHRRDIFWFGAEIESPILSDLLFPNPTQFFKVIKVILLFLLRGDIEKLFDFNHPRFRSAGVRNISEDDFEDRKADFLKHGILDETILRFLWSQFGDLYGDILSGVIAVLQHLGLWYITTSRTDNRVMHVPWYFSDDAKATHYELFWPPRAPEDTEQLTIIFGFRQWYPTGFFEAASVCMQEYIDPVATRADWKDGVLATTPSRMRVYLGRRAAETSAVVELAMRGDSFEIDTMWTEILRIYRGVAALLTSWPGLRYDVYLVCPHCVKRNIDMPHMFYKEVLRQPRGKRRVICPRAAGGFVDAKLVFPPDEETGGLRRYVVNTPKTPAADIKPKMTTVIPQLDLGSGVEVVLQPDPLPSLLPLTAAVGEDRYREILMQHRATIIQDLNVRPLRDYLVQRKVLKPAEFQVILTELTNQDEAAKLIHMIMARGPRAFNVFCAALQRCGYPGLAAKLLRPIATKTELKVPSVRLKDQQSSLASMSGSVKDLSLGESTISPGISSSVHAPSTIGRLPMVNDYVAKSYDDKGIEAQHKLALQRHRLTIIRHLDVRDIRDYMLKNHAIKEADMAAILTQLTRQDEAAKLVDILSQRPEHAFPIFCKALQKYGYPALARQLTRPTHLPSVRARPMRGLPPRGRHYGTLPPWGNRKKVNMGARAMPFQASLGKRRGGGSITLGRLPPIDKTSSSWETVTSADVMDMSH</sequence>
<dbReference type="Proteomes" id="UP000515135">
    <property type="component" value="Unplaced"/>
</dbReference>
<dbReference type="RefSeq" id="XP_019630931.1">
    <property type="nucleotide sequence ID" value="XM_019775372.1"/>
</dbReference>
<dbReference type="InterPro" id="IPR011029">
    <property type="entry name" value="DEATH-like_dom_sf"/>
</dbReference>
<reference evidence="6" key="1">
    <citation type="submission" date="2025-08" db="UniProtKB">
        <authorList>
            <consortium name="RefSeq"/>
        </authorList>
    </citation>
    <scope>IDENTIFICATION</scope>
    <source>
        <tissue evidence="6">Gonad</tissue>
    </source>
</reference>
<dbReference type="PROSITE" id="PS50209">
    <property type="entry name" value="CARD"/>
    <property type="match status" value="2"/>
</dbReference>
<dbReference type="PANTHER" id="PTHR48051">
    <property type="match status" value="1"/>
</dbReference>
<dbReference type="SUPFAM" id="SSF52058">
    <property type="entry name" value="L domain-like"/>
    <property type="match status" value="2"/>
</dbReference>
<dbReference type="Pfam" id="PF00619">
    <property type="entry name" value="CARD"/>
    <property type="match status" value="2"/>
</dbReference>
<dbReference type="CDD" id="cd00882">
    <property type="entry name" value="Ras_like_GTPase"/>
    <property type="match status" value="1"/>
</dbReference>
<dbReference type="InterPro" id="IPR027417">
    <property type="entry name" value="P-loop_NTPase"/>
</dbReference>
<dbReference type="InterPro" id="IPR050216">
    <property type="entry name" value="LRR_domain-containing"/>
</dbReference>
<dbReference type="Gene3D" id="1.10.533.10">
    <property type="entry name" value="Death Domain, Fas"/>
    <property type="match status" value="2"/>
</dbReference>
<organism evidence="5 6">
    <name type="scientific">Branchiostoma belcheri</name>
    <name type="common">Amphioxus</name>
    <dbReference type="NCBI Taxonomy" id="7741"/>
    <lineage>
        <taxon>Eukaryota</taxon>
        <taxon>Metazoa</taxon>
        <taxon>Chordata</taxon>
        <taxon>Cephalochordata</taxon>
        <taxon>Leptocardii</taxon>
        <taxon>Amphioxiformes</taxon>
        <taxon>Branchiostomatidae</taxon>
        <taxon>Branchiostoma</taxon>
    </lineage>
</organism>
<dbReference type="SMART" id="SM00114">
    <property type="entry name" value="CARD"/>
    <property type="match status" value="2"/>
</dbReference>
<dbReference type="Pfam" id="PF01443">
    <property type="entry name" value="Viral_helicase1"/>
    <property type="match status" value="1"/>
</dbReference>
<evidence type="ECO:0000313" key="6">
    <source>
        <dbReference type="RefSeq" id="XP_019630931.1"/>
    </source>
</evidence>
<dbReference type="PROSITE" id="PS51450">
    <property type="entry name" value="LRR"/>
    <property type="match status" value="5"/>
</dbReference>
<dbReference type="GO" id="GO:0042981">
    <property type="term" value="P:regulation of apoptotic process"/>
    <property type="evidence" value="ECO:0007669"/>
    <property type="project" value="InterPro"/>
</dbReference>
<keyword evidence="1" id="KW-0433">Leucine-rich repeat</keyword>
<dbReference type="GO" id="GO:0009966">
    <property type="term" value="P:regulation of signal transduction"/>
    <property type="evidence" value="ECO:0007669"/>
    <property type="project" value="UniProtKB-ARBA"/>
</dbReference>
<evidence type="ECO:0000256" key="3">
    <source>
        <dbReference type="SAM" id="MobiDB-lite"/>
    </source>
</evidence>
<dbReference type="GeneID" id="109474899"/>
<dbReference type="InterPro" id="IPR001611">
    <property type="entry name" value="Leu-rich_rpt"/>
</dbReference>
<feature type="region of interest" description="Disordered" evidence="3">
    <location>
        <begin position="1495"/>
        <end position="1519"/>
    </location>
</feature>
<dbReference type="PANTHER" id="PTHR48051:SF45">
    <property type="entry name" value="LEUCINE-RICH REPEAT PROTEIN SHOC-2-LIKE"/>
    <property type="match status" value="1"/>
</dbReference>
<accession>A0A6P4ZMT8</accession>
<keyword evidence="2" id="KW-0677">Repeat</keyword>
<dbReference type="InterPro" id="IPR001315">
    <property type="entry name" value="CARD"/>
</dbReference>
<feature type="domain" description="CARD" evidence="4">
    <location>
        <begin position="1240"/>
        <end position="1315"/>
    </location>
</feature>
<feature type="domain" description="CARD" evidence="4">
    <location>
        <begin position="1400"/>
        <end position="1489"/>
    </location>
</feature>
<name>A0A6P4ZMT8_BRABE</name>
<dbReference type="KEGG" id="bbel:109474899"/>
<dbReference type="InterPro" id="IPR032675">
    <property type="entry name" value="LRR_dom_sf"/>
</dbReference>
<dbReference type="SUPFAM" id="SSF47986">
    <property type="entry name" value="DEATH domain"/>
    <property type="match status" value="2"/>
</dbReference>
<dbReference type="SMART" id="SM00365">
    <property type="entry name" value="LRR_SD22"/>
    <property type="match status" value="8"/>
</dbReference>
<dbReference type="GO" id="GO:0005737">
    <property type="term" value="C:cytoplasm"/>
    <property type="evidence" value="ECO:0007669"/>
    <property type="project" value="TreeGrafter"/>
</dbReference>
<evidence type="ECO:0000256" key="2">
    <source>
        <dbReference type="ARBA" id="ARBA00022737"/>
    </source>
</evidence>
<evidence type="ECO:0000313" key="5">
    <source>
        <dbReference type="Proteomes" id="UP000515135"/>
    </source>
</evidence>
<evidence type="ECO:0000256" key="1">
    <source>
        <dbReference type="ARBA" id="ARBA00022614"/>
    </source>
</evidence>
<dbReference type="InterPro" id="IPR003591">
    <property type="entry name" value="Leu-rich_rpt_typical-subtyp"/>
</dbReference>
<dbReference type="Gene3D" id="3.80.10.10">
    <property type="entry name" value="Ribonuclease Inhibitor"/>
    <property type="match status" value="3"/>
</dbReference>
<dbReference type="SMART" id="SM00364">
    <property type="entry name" value="LRR_BAC"/>
    <property type="match status" value="10"/>
</dbReference>
<protein>
    <submittedName>
        <fullName evidence="6">Malignant fibrous histiocytoma-amplified sequence 1-like</fullName>
    </submittedName>
</protein>
<dbReference type="OrthoDB" id="676979at2759"/>
<dbReference type="SMART" id="SM00369">
    <property type="entry name" value="LRR_TYP"/>
    <property type="match status" value="13"/>
</dbReference>
<evidence type="ECO:0000259" key="4">
    <source>
        <dbReference type="PROSITE" id="PS50209"/>
    </source>
</evidence>
<dbReference type="Gene3D" id="3.40.50.300">
    <property type="entry name" value="P-loop containing nucleotide triphosphate hydrolases"/>
    <property type="match status" value="2"/>
</dbReference>